<sequence length="368" mass="42270">MGGIISKKGDIKINDFSLVKIPKDCKLIKIATYNANLRNSVNSDLKIKQLITYLISEHKNIPIDIINLQGIYDISTLYVFIREFKKYCSKHKVEIYFAPKFDNVDITGNSSSGVISSQKLLDLALHSSGTSKSSGNTDNEGKKRKIIQNIIISRYPILSTIYGELDSQTDMDDILGIQTVIGANILIDKKIISVYNTNLIKDIKSANIINTDVRNCELDTLFTIVEKNKNALLENRYKKYKLSDIHFIVGTLNISESIGNTINDEYTSLIEKKQCIDIYRYLTNDIGHTTSYMERLNYILLQLTSDIYQKTSPFYDLMKKIKTPEELMQLFYQRYGLHIMDCYVIKNDNTNNLIYYPIECIFMIKSKN</sequence>
<proteinExistence type="predicted"/>
<evidence type="ECO:0000313" key="2">
    <source>
        <dbReference type="Proteomes" id="UP001162001"/>
    </source>
</evidence>
<keyword evidence="2" id="KW-1185">Reference proteome</keyword>
<dbReference type="Gene3D" id="3.60.10.10">
    <property type="entry name" value="Endonuclease/exonuclease/phosphatase"/>
    <property type="match status" value="1"/>
</dbReference>
<name>A0A7D3UVD7_9VIRU</name>
<keyword evidence="1" id="KW-0255">Endonuclease</keyword>
<dbReference type="EMBL" id="MT418680">
    <property type="protein sequence ID" value="QKF94109.1"/>
    <property type="molecule type" value="Genomic_DNA"/>
</dbReference>
<dbReference type="InterPro" id="IPR036691">
    <property type="entry name" value="Endo/exonu/phosph_ase_sf"/>
</dbReference>
<evidence type="ECO:0000313" key="1">
    <source>
        <dbReference type="EMBL" id="QKF94109.1"/>
    </source>
</evidence>
<dbReference type="SUPFAM" id="SSF56219">
    <property type="entry name" value="DNase I-like"/>
    <property type="match status" value="1"/>
</dbReference>
<gene>
    <name evidence="1" type="ORF">Fadolivirus_1_651</name>
</gene>
<keyword evidence="1" id="KW-0540">Nuclease</keyword>
<keyword evidence="1" id="KW-0378">Hydrolase</keyword>
<reference evidence="1 2" key="1">
    <citation type="submission" date="2020-04" db="EMBL/GenBank/DDBJ databases">
        <title>Advantages and limits of metagenomic assembly and binning of a giant virus.</title>
        <authorList>
            <person name="Schulz F."/>
            <person name="Andreani J."/>
            <person name="Francis R."/>
            <person name="Boudjemaa H."/>
            <person name="Bou Khalil J.Y."/>
            <person name="Lee J."/>
            <person name="La Scola B."/>
            <person name="Woyke T."/>
        </authorList>
    </citation>
    <scope>NUCLEOTIDE SEQUENCE [LARGE SCALE GENOMIC DNA]</scope>
    <source>
        <strain evidence="1 2">FV1/VV64</strain>
    </source>
</reference>
<accession>A0A7D3UVD7</accession>
<organism evidence="1 2">
    <name type="scientific">Fadolivirus FV1/VV64</name>
    <dbReference type="NCBI Taxonomy" id="3070911"/>
    <lineage>
        <taxon>Viruses</taxon>
        <taxon>Varidnaviria</taxon>
        <taxon>Bamfordvirae</taxon>
        <taxon>Nucleocytoviricota</taxon>
        <taxon>Megaviricetes</taxon>
        <taxon>Imitervirales</taxon>
        <taxon>Mimiviridae</taxon>
        <taxon>Klosneuvirinae</taxon>
        <taxon>Fadolivirus</taxon>
        <taxon>Fadolivirus algeromassiliense</taxon>
    </lineage>
</organism>
<dbReference type="GO" id="GO:0004519">
    <property type="term" value="F:endonuclease activity"/>
    <property type="evidence" value="ECO:0007669"/>
    <property type="project" value="UniProtKB-KW"/>
</dbReference>
<protein>
    <submittedName>
        <fullName evidence="1">Endonuclease/exonuclease/phosphatase superfamily protein</fullName>
    </submittedName>
</protein>
<dbReference type="Proteomes" id="UP001162001">
    <property type="component" value="Segment"/>
</dbReference>